<name>A0A1M5PVW6_9FIRM</name>
<evidence type="ECO:0000259" key="3">
    <source>
        <dbReference type="Pfam" id="PF05065"/>
    </source>
</evidence>
<dbReference type="RefSeq" id="WP_072723577.1">
    <property type="nucleotide sequence ID" value="NZ_FQXH01000007.1"/>
</dbReference>
<evidence type="ECO:0000313" key="5">
    <source>
        <dbReference type="Proteomes" id="UP000242520"/>
    </source>
</evidence>
<sequence length="385" mass="43392">MSKKRQELKNQIEILKAEARQLVEENKMTEAKNKVNEAKELKNQLDLMDELEALEAQNISGKPIGEIKDEKEQEQLYQNAFFKALKGKRLTAEDREVLEFKNSLSESTDADGGLLVPQDLQTKINEYKRSLIDLSKLATIEPVSSLTGSRVIEKIATMTPLVNITDDTADIDEMASPQFETISYTIQKYAGWLPIPNDLLKDSDQNIINYLKKWIGKKSIVTNNTLFLAILNSLSEKTFADYKAIKKALNVTLDPIHAVGAKILTNQDGFQYLDTLEDKNGRPLLKDDITQPTRKILFGKPVIVVPNSQLSTTGTTTKYAPIYVGDFKEGVIKFDRQRYEIASTNVGGTAFRKDRTELRVIEREQYKAWDSAAIVRGKIDVTAVV</sequence>
<dbReference type="SUPFAM" id="SSF56563">
    <property type="entry name" value="Major capsid protein gp5"/>
    <property type="match status" value="1"/>
</dbReference>
<feature type="domain" description="Phage capsid-like C-terminal" evidence="3">
    <location>
        <begin position="112"/>
        <end position="378"/>
    </location>
</feature>
<evidence type="ECO:0000256" key="1">
    <source>
        <dbReference type="ARBA" id="ARBA00004328"/>
    </source>
</evidence>
<accession>A0A1M5PVW6</accession>
<dbReference type="EMBL" id="FQXH01000007">
    <property type="protein sequence ID" value="SHH05974.1"/>
    <property type="molecule type" value="Genomic_DNA"/>
</dbReference>
<comment type="subcellular location">
    <subcellularLocation>
        <location evidence="1">Virion</location>
    </subcellularLocation>
</comment>
<dbReference type="AlphaFoldDB" id="A0A1M5PVW6"/>
<dbReference type="Proteomes" id="UP000242520">
    <property type="component" value="Unassembled WGS sequence"/>
</dbReference>
<dbReference type="Pfam" id="PF05065">
    <property type="entry name" value="Phage_capsid"/>
    <property type="match status" value="1"/>
</dbReference>
<protein>
    <submittedName>
        <fullName evidence="4">Phage major capsid protein, HK97 family</fullName>
    </submittedName>
</protein>
<keyword evidence="2" id="KW-0175">Coiled coil</keyword>
<dbReference type="OrthoDB" id="85826at2"/>
<dbReference type="Gene3D" id="3.30.2400.10">
    <property type="entry name" value="Major capsid protein gp5"/>
    <property type="match status" value="1"/>
</dbReference>
<evidence type="ECO:0000256" key="2">
    <source>
        <dbReference type="SAM" id="Coils"/>
    </source>
</evidence>
<feature type="coiled-coil region" evidence="2">
    <location>
        <begin position="5"/>
        <end position="54"/>
    </location>
</feature>
<dbReference type="InterPro" id="IPR054612">
    <property type="entry name" value="Phage_capsid-like_C"/>
</dbReference>
<evidence type="ECO:0000313" key="4">
    <source>
        <dbReference type="EMBL" id="SHH05974.1"/>
    </source>
</evidence>
<dbReference type="NCBIfam" id="TIGR01554">
    <property type="entry name" value="major_cap_HK97"/>
    <property type="match status" value="1"/>
</dbReference>
<gene>
    <name evidence="4" type="ORF">SAMN02744040_00636</name>
</gene>
<proteinExistence type="predicted"/>
<dbReference type="STRING" id="1123350.SAMN02744040_00636"/>
<keyword evidence="5" id="KW-1185">Reference proteome</keyword>
<dbReference type="Gene3D" id="3.30.2320.10">
    <property type="entry name" value="hypothetical protein PF0899 domain"/>
    <property type="match status" value="1"/>
</dbReference>
<reference evidence="5" key="1">
    <citation type="submission" date="2016-11" db="EMBL/GenBank/DDBJ databases">
        <authorList>
            <person name="Varghese N."/>
            <person name="Submissions S."/>
        </authorList>
    </citation>
    <scope>NUCLEOTIDE SEQUENCE [LARGE SCALE GENOMIC DNA]</scope>
    <source>
        <strain evidence="5">DSM 15285</strain>
    </source>
</reference>
<organism evidence="4 5">
    <name type="scientific">Tepidibacter thalassicus DSM 15285</name>
    <dbReference type="NCBI Taxonomy" id="1123350"/>
    <lineage>
        <taxon>Bacteria</taxon>
        <taxon>Bacillati</taxon>
        <taxon>Bacillota</taxon>
        <taxon>Clostridia</taxon>
        <taxon>Peptostreptococcales</taxon>
        <taxon>Peptostreptococcaceae</taxon>
        <taxon>Tepidibacter</taxon>
    </lineage>
</organism>
<dbReference type="InterPro" id="IPR024455">
    <property type="entry name" value="Phage_capsid"/>
</dbReference>